<accession>A0ABD2WS19</accession>
<dbReference type="AlphaFoldDB" id="A0ABD2WS19"/>
<name>A0ABD2WS19_9HYME</name>
<evidence type="ECO:0000256" key="5">
    <source>
        <dbReference type="SAM" id="MobiDB-lite"/>
    </source>
</evidence>
<evidence type="ECO:0000313" key="8">
    <source>
        <dbReference type="Proteomes" id="UP001627154"/>
    </source>
</evidence>
<dbReference type="Pfam" id="PF12872">
    <property type="entry name" value="OST-HTH"/>
    <property type="match status" value="2"/>
</dbReference>
<feature type="compositionally biased region" description="Polar residues" evidence="5">
    <location>
        <begin position="625"/>
        <end position="637"/>
    </location>
</feature>
<evidence type="ECO:0000256" key="2">
    <source>
        <dbReference type="ARBA" id="ARBA00022490"/>
    </source>
</evidence>
<dbReference type="SUPFAM" id="SSF63748">
    <property type="entry name" value="Tudor/PWWP/MBT"/>
    <property type="match status" value="1"/>
</dbReference>
<dbReference type="CDD" id="cd09972">
    <property type="entry name" value="LOTUS_TDRD_OSKAR"/>
    <property type="match status" value="1"/>
</dbReference>
<feature type="domain" description="HTH OST-type" evidence="6">
    <location>
        <begin position="224"/>
        <end position="301"/>
    </location>
</feature>
<evidence type="ECO:0000259" key="6">
    <source>
        <dbReference type="PROSITE" id="PS51644"/>
    </source>
</evidence>
<organism evidence="7 8">
    <name type="scientific">Trichogramma kaykai</name>
    <dbReference type="NCBI Taxonomy" id="54128"/>
    <lineage>
        <taxon>Eukaryota</taxon>
        <taxon>Metazoa</taxon>
        <taxon>Ecdysozoa</taxon>
        <taxon>Arthropoda</taxon>
        <taxon>Hexapoda</taxon>
        <taxon>Insecta</taxon>
        <taxon>Pterygota</taxon>
        <taxon>Neoptera</taxon>
        <taxon>Endopterygota</taxon>
        <taxon>Hymenoptera</taxon>
        <taxon>Apocrita</taxon>
        <taxon>Proctotrupomorpha</taxon>
        <taxon>Chalcidoidea</taxon>
        <taxon>Trichogrammatidae</taxon>
        <taxon>Trichogramma</taxon>
    </lineage>
</organism>
<evidence type="ECO:0000256" key="1">
    <source>
        <dbReference type="ARBA" id="ARBA00004496"/>
    </source>
</evidence>
<feature type="compositionally biased region" description="Polar residues" evidence="5">
    <location>
        <begin position="663"/>
        <end position="676"/>
    </location>
</feature>
<dbReference type="Pfam" id="PF00567">
    <property type="entry name" value="TUDOR"/>
    <property type="match status" value="1"/>
</dbReference>
<keyword evidence="8" id="KW-1185">Reference proteome</keyword>
<keyword evidence="2" id="KW-0963">Cytoplasm</keyword>
<dbReference type="GO" id="GO:0007283">
    <property type="term" value="P:spermatogenesis"/>
    <property type="evidence" value="ECO:0007669"/>
    <property type="project" value="UniProtKB-KW"/>
</dbReference>
<dbReference type="PROSITE" id="PS51644">
    <property type="entry name" value="HTH_OST"/>
    <property type="match status" value="2"/>
</dbReference>
<dbReference type="PANTHER" id="PTHR22948:SF29">
    <property type="entry name" value="FI02030P-RELATED"/>
    <property type="match status" value="1"/>
</dbReference>
<comment type="caution">
    <text evidence="7">The sequence shown here is derived from an EMBL/GenBank/DDBJ whole genome shotgun (WGS) entry which is preliminary data.</text>
</comment>
<protein>
    <recommendedName>
        <fullName evidence="6">HTH OST-type domain-containing protein</fullName>
    </recommendedName>
</protein>
<evidence type="ECO:0000313" key="7">
    <source>
        <dbReference type="EMBL" id="KAL3395918.1"/>
    </source>
</evidence>
<evidence type="ECO:0000256" key="3">
    <source>
        <dbReference type="ARBA" id="ARBA00022737"/>
    </source>
</evidence>
<reference evidence="7 8" key="1">
    <citation type="journal article" date="2024" name="bioRxiv">
        <title>A reference genome for Trichogramma kaykai: A tiny desert-dwelling parasitoid wasp with competing sex-ratio distorters.</title>
        <authorList>
            <person name="Culotta J."/>
            <person name="Lindsey A.R."/>
        </authorList>
    </citation>
    <scope>NUCLEOTIDE SEQUENCE [LARGE SCALE GENOMIC DNA]</scope>
    <source>
        <strain evidence="7 8">KSX58</strain>
    </source>
</reference>
<dbReference type="GO" id="GO:0030154">
    <property type="term" value="P:cell differentiation"/>
    <property type="evidence" value="ECO:0007669"/>
    <property type="project" value="UniProtKB-ARBA"/>
</dbReference>
<dbReference type="InterPro" id="IPR041966">
    <property type="entry name" value="LOTUS-like"/>
</dbReference>
<comment type="subcellular location">
    <subcellularLocation>
        <location evidence="1">Cytoplasm</location>
    </subcellularLocation>
</comment>
<dbReference type="InterPro" id="IPR002999">
    <property type="entry name" value="Tudor"/>
</dbReference>
<feature type="region of interest" description="Disordered" evidence="5">
    <location>
        <begin position="655"/>
        <end position="676"/>
    </location>
</feature>
<dbReference type="Gene3D" id="2.30.30.140">
    <property type="match status" value="1"/>
</dbReference>
<keyword evidence="4" id="KW-0221">Differentiation</keyword>
<dbReference type="Gene3D" id="3.30.420.610">
    <property type="entry name" value="LOTUS domain-like"/>
    <property type="match status" value="2"/>
</dbReference>
<feature type="domain" description="HTH OST-type" evidence="6">
    <location>
        <begin position="15"/>
        <end position="89"/>
    </location>
</feature>
<dbReference type="InterPro" id="IPR025605">
    <property type="entry name" value="OST-HTH/LOTUS_dom"/>
</dbReference>
<dbReference type="InterPro" id="IPR035437">
    <property type="entry name" value="SNase_OB-fold_sf"/>
</dbReference>
<feature type="region of interest" description="Disordered" evidence="5">
    <location>
        <begin position="606"/>
        <end position="637"/>
    </location>
</feature>
<evidence type="ECO:0000256" key="4">
    <source>
        <dbReference type="ARBA" id="ARBA00022871"/>
    </source>
</evidence>
<feature type="compositionally biased region" description="Low complexity" evidence="5">
    <location>
        <begin position="606"/>
        <end position="624"/>
    </location>
</feature>
<keyword evidence="4" id="KW-0744">Spermatogenesis</keyword>
<dbReference type="EMBL" id="JBJJXI010000076">
    <property type="protein sequence ID" value="KAL3395918.1"/>
    <property type="molecule type" value="Genomic_DNA"/>
</dbReference>
<dbReference type="Gene3D" id="2.40.50.90">
    <property type="match status" value="1"/>
</dbReference>
<keyword evidence="3" id="KW-0677">Repeat</keyword>
<dbReference type="GO" id="GO:0005737">
    <property type="term" value="C:cytoplasm"/>
    <property type="evidence" value="ECO:0007669"/>
    <property type="project" value="UniProtKB-SubCell"/>
</dbReference>
<proteinExistence type="predicted"/>
<dbReference type="InterPro" id="IPR050621">
    <property type="entry name" value="Tudor_domain_containing"/>
</dbReference>
<sequence>MEADGRILSDSQQKQLEEVKKGIRSLLIAEAKEEVTLRRLNELYEEFFGTDIPIQNFYFSSLAEFLARMPDVCELRTNKKNVMCVQFVESEKTKHISDMKKKEKVKDNRKKKSVAHAVKDYHQNHNFLVPKLLVTILHELRGPNCLPKIKKNDVLLKAVDYQGPYAFYNLESLHNQLSDYTHLLYYDDEFIYFKKIFETEKTKYLDNKSNVSIVKTNDNVHIEENDIVKERTQKSLRELIKKYNAIKTWDLPRAYRKEFQKDLDWQMYGFHNIVEFCNSLPHILTLVQTPDGRQIMVTDAENPIEFPLEKECTASPEKNDSEPAVPLKVVSRQRYRTLINLTPKNAVRFDESIRQISVENWINSNEMLTVFVTNVISPSFFWVQVASNARCLDRLIKDLEQFYKTAQPAVFELPLVFLRPGVWVACKVLSTWCRGLITDGNLEKSEAKVFLIDYGTVSYYPAKSLCFLDKRFMNIPAQAIPCSLHNVEPLSSKRWTFKDVKIFRSKVVGKCFAHINSIDKKSNSMKILLFNGKSDRSINDWLTMNNMAKYGNCNVKIRNPVIEQLQHCNTKSTIPVKLSSTLVNEKSHEKSALEVSNSDLSETSFSSLSKSDSSDMQQFSDSQSITDSQKSTSSYETCDSSENLVMKKFIARLKKKKQNQNNSSESTMSDTLSESSKSDTFQSCASSLNFSFGNPNSEGITTRTEDSKISLKTLPIQRDVLKELRHLQVSVKI</sequence>
<dbReference type="Proteomes" id="UP001627154">
    <property type="component" value="Unassembled WGS sequence"/>
</dbReference>
<dbReference type="PANTHER" id="PTHR22948">
    <property type="entry name" value="TUDOR DOMAIN CONTAINING PROTEIN"/>
    <property type="match status" value="1"/>
</dbReference>
<gene>
    <name evidence="7" type="ORF">TKK_010075</name>
</gene>